<evidence type="ECO:0000256" key="4">
    <source>
        <dbReference type="ARBA" id="ARBA00023125"/>
    </source>
</evidence>
<dbReference type="GO" id="GO:0006260">
    <property type="term" value="P:DNA replication"/>
    <property type="evidence" value="ECO:0007669"/>
    <property type="project" value="UniProtKB-KW"/>
</dbReference>
<evidence type="ECO:0000256" key="1">
    <source>
        <dbReference type="ARBA" id="ARBA00004123"/>
    </source>
</evidence>
<evidence type="ECO:0000313" key="8">
    <source>
        <dbReference type="EMBL" id="ODQ45742.1"/>
    </source>
</evidence>
<reference evidence="8 9" key="1">
    <citation type="journal article" date="2016" name="Proc. Natl. Acad. Sci. U.S.A.">
        <title>Comparative genomics of biotechnologically important yeasts.</title>
        <authorList>
            <person name="Riley R."/>
            <person name="Haridas S."/>
            <person name="Wolfe K.H."/>
            <person name="Lopes M.R."/>
            <person name="Hittinger C.T."/>
            <person name="Goeker M."/>
            <person name="Salamov A.A."/>
            <person name="Wisecaver J.H."/>
            <person name="Long T.M."/>
            <person name="Calvey C.H."/>
            <person name="Aerts A.L."/>
            <person name="Barry K.W."/>
            <person name="Choi C."/>
            <person name="Clum A."/>
            <person name="Coughlan A.Y."/>
            <person name="Deshpande S."/>
            <person name="Douglass A.P."/>
            <person name="Hanson S.J."/>
            <person name="Klenk H.-P."/>
            <person name="LaButti K.M."/>
            <person name="Lapidus A."/>
            <person name="Lindquist E.A."/>
            <person name="Lipzen A.M."/>
            <person name="Meier-Kolthoff J.P."/>
            <person name="Ohm R.A."/>
            <person name="Otillar R.P."/>
            <person name="Pangilinan J.L."/>
            <person name="Peng Y."/>
            <person name="Rokas A."/>
            <person name="Rosa C.A."/>
            <person name="Scheuner C."/>
            <person name="Sibirny A.A."/>
            <person name="Slot J.C."/>
            <person name="Stielow J.B."/>
            <person name="Sun H."/>
            <person name="Kurtzman C.P."/>
            <person name="Blackwell M."/>
            <person name="Grigoriev I.V."/>
            <person name="Jeffries T.W."/>
        </authorList>
    </citation>
    <scope>NUCLEOTIDE SEQUENCE [LARGE SCALE GENOMIC DNA]</scope>
    <source>
        <strain evidence="8 9">NRRL Y-2026</strain>
    </source>
</reference>
<proteinExistence type="inferred from homology"/>
<keyword evidence="9" id="KW-1185">Reference proteome</keyword>
<sequence length="386" mass="43607">MSNLFITSAIRDILPTTPEPYPSEIISYANSLYTSSKRTLPLAGNDEVARYHLCCYVTVEYFQSMYSFPDPFQNKIPLPRKKLLTLLQNFRTLFSTMIASTPMAKRIVNLEYLATPSTGTRGEESPGFSLSTQSYIDKVRSSKYNTLDSVRKSLKGALLQERPSETQHDNLLQTPPSTPRKSPRKIRNTDSPSSTKLSPYKSRTRIVITTPILVAFCNKFYIPEHITQHILQTFKLYQHVVTNSWGLLVGLVGISYLQLNKKEIKQRIGLRSRLLDTLHRFQQGGLTDIEVKRYIREVTRMISKSKWIKEARYADEDAVIETGDGAAEHDLALNSLGSFLDSTVEYVTMKDTAQVERWVRTIKRTSGSIGKGKPKSSASPQPVGSV</sequence>
<keyword evidence="5" id="KW-0539">Nucleus</keyword>
<evidence type="ECO:0000313" key="9">
    <source>
        <dbReference type="Proteomes" id="UP000094455"/>
    </source>
</evidence>
<dbReference type="STRING" id="763406.A0A1E3NHX7"/>
<accession>A0A1E3NHX7</accession>
<dbReference type="Proteomes" id="UP000094455">
    <property type="component" value="Unassembled WGS sequence"/>
</dbReference>
<keyword evidence="3" id="KW-0235">DNA replication</keyword>
<evidence type="ECO:0000256" key="5">
    <source>
        <dbReference type="ARBA" id="ARBA00023242"/>
    </source>
</evidence>
<keyword evidence="4" id="KW-0238">DNA-binding</keyword>
<dbReference type="GeneID" id="30178118"/>
<feature type="region of interest" description="Disordered" evidence="6">
    <location>
        <begin position="366"/>
        <end position="386"/>
    </location>
</feature>
<dbReference type="EMBL" id="KV454004">
    <property type="protein sequence ID" value="ODQ45742.1"/>
    <property type="molecule type" value="Genomic_DNA"/>
</dbReference>
<dbReference type="OrthoDB" id="5367324at2759"/>
<dbReference type="InterPro" id="IPR008721">
    <property type="entry name" value="ORC6_cyclin_first"/>
</dbReference>
<dbReference type="Pfam" id="PF05460">
    <property type="entry name" value="ORC6"/>
    <property type="match status" value="1"/>
</dbReference>
<evidence type="ECO:0000256" key="3">
    <source>
        <dbReference type="ARBA" id="ARBA00022705"/>
    </source>
</evidence>
<evidence type="ECO:0000256" key="2">
    <source>
        <dbReference type="ARBA" id="ARBA00010840"/>
    </source>
</evidence>
<organism evidence="8 9">
    <name type="scientific">Pichia membranifaciens NRRL Y-2026</name>
    <dbReference type="NCBI Taxonomy" id="763406"/>
    <lineage>
        <taxon>Eukaryota</taxon>
        <taxon>Fungi</taxon>
        <taxon>Dikarya</taxon>
        <taxon>Ascomycota</taxon>
        <taxon>Saccharomycotina</taxon>
        <taxon>Pichiomycetes</taxon>
        <taxon>Pichiales</taxon>
        <taxon>Pichiaceae</taxon>
        <taxon>Pichia</taxon>
    </lineage>
</organism>
<gene>
    <name evidence="8" type="ORF">PICMEDRAFT_17023</name>
</gene>
<protein>
    <recommendedName>
        <fullName evidence="7">ORC6 first cyclin-like domain-containing protein</fullName>
    </recommendedName>
</protein>
<feature type="compositionally biased region" description="Low complexity" evidence="6">
    <location>
        <begin position="375"/>
        <end position="386"/>
    </location>
</feature>
<comment type="subcellular location">
    <subcellularLocation>
        <location evidence="1">Nucleus</location>
    </subcellularLocation>
</comment>
<dbReference type="GO" id="GO:0005664">
    <property type="term" value="C:nuclear origin of replication recognition complex"/>
    <property type="evidence" value="ECO:0007669"/>
    <property type="project" value="InterPro"/>
</dbReference>
<dbReference type="AlphaFoldDB" id="A0A1E3NHX7"/>
<dbReference type="GO" id="GO:0003677">
    <property type="term" value="F:DNA binding"/>
    <property type="evidence" value="ECO:0007669"/>
    <property type="project" value="UniProtKB-KW"/>
</dbReference>
<evidence type="ECO:0000259" key="7">
    <source>
        <dbReference type="Pfam" id="PF05460"/>
    </source>
</evidence>
<feature type="domain" description="ORC6 first cyclin-like" evidence="7">
    <location>
        <begin position="10"/>
        <end position="96"/>
    </location>
</feature>
<dbReference type="InterPro" id="IPR016811">
    <property type="entry name" value="ORC6_fun"/>
</dbReference>
<evidence type="ECO:0000256" key="6">
    <source>
        <dbReference type="SAM" id="MobiDB-lite"/>
    </source>
</evidence>
<name>A0A1E3NHX7_9ASCO</name>
<dbReference type="RefSeq" id="XP_019016855.1">
    <property type="nucleotide sequence ID" value="XM_019161431.1"/>
</dbReference>
<comment type="similarity">
    <text evidence="2">Belongs to the ORC6 family.</text>
</comment>
<feature type="region of interest" description="Disordered" evidence="6">
    <location>
        <begin position="164"/>
        <end position="198"/>
    </location>
</feature>
<dbReference type="PIRSF" id="PIRSF022941">
    <property type="entry name" value="ORC6_fun"/>
    <property type="match status" value="1"/>
</dbReference>